<dbReference type="InterPro" id="IPR002139">
    <property type="entry name" value="Ribo/fructo_kinase"/>
</dbReference>
<evidence type="ECO:0000256" key="1">
    <source>
        <dbReference type="ARBA" id="ARBA00010688"/>
    </source>
</evidence>
<evidence type="ECO:0000256" key="3">
    <source>
        <dbReference type="ARBA" id="ARBA00022741"/>
    </source>
</evidence>
<dbReference type="InterPro" id="IPR002173">
    <property type="entry name" value="Carboh/pur_kinase_PfkB_CS"/>
</dbReference>
<keyword evidence="4 6" id="KW-0418">Kinase</keyword>
<gene>
    <name evidence="8" type="primary">iolC_5</name>
    <name evidence="8" type="ORF">ERS852491_03700</name>
</gene>
<evidence type="ECO:0000313" key="8">
    <source>
        <dbReference type="EMBL" id="CUO91666.1"/>
    </source>
</evidence>
<comment type="similarity">
    <text evidence="1 6">Belongs to the carbohydrate kinase PfkB family.</text>
</comment>
<evidence type="ECO:0000256" key="5">
    <source>
        <dbReference type="ARBA" id="ARBA00022840"/>
    </source>
</evidence>
<accession>A0A174J071</accession>
<evidence type="ECO:0000259" key="7">
    <source>
        <dbReference type="Pfam" id="PF00294"/>
    </source>
</evidence>
<evidence type="ECO:0000256" key="4">
    <source>
        <dbReference type="ARBA" id="ARBA00022777"/>
    </source>
</evidence>
<keyword evidence="2 6" id="KW-0808">Transferase</keyword>
<evidence type="ECO:0000256" key="2">
    <source>
        <dbReference type="ARBA" id="ARBA00022679"/>
    </source>
</evidence>
<dbReference type="InterPro" id="IPR011611">
    <property type="entry name" value="PfkB_dom"/>
</dbReference>
<evidence type="ECO:0000313" key="9">
    <source>
        <dbReference type="Proteomes" id="UP000095544"/>
    </source>
</evidence>
<keyword evidence="3" id="KW-0547">Nucleotide-binding</keyword>
<dbReference type="OrthoDB" id="9788681at2"/>
<protein>
    <submittedName>
        <fullName evidence="8">5-dehydro-2-deoxygluconokinase</fullName>
        <ecNumber evidence="8">2.7.1.92</ecNumber>
    </submittedName>
</protein>
<dbReference type="GO" id="GO:0008865">
    <property type="term" value="F:fructokinase activity"/>
    <property type="evidence" value="ECO:0007669"/>
    <property type="project" value="UniProtKB-ARBA"/>
</dbReference>
<dbReference type="PROSITE" id="PS00584">
    <property type="entry name" value="PFKB_KINASES_2"/>
    <property type="match status" value="1"/>
</dbReference>
<dbReference type="SUPFAM" id="SSF53613">
    <property type="entry name" value="Ribokinase-like"/>
    <property type="match status" value="1"/>
</dbReference>
<dbReference type="GO" id="GO:0005524">
    <property type="term" value="F:ATP binding"/>
    <property type="evidence" value="ECO:0007669"/>
    <property type="project" value="UniProtKB-KW"/>
</dbReference>
<evidence type="ECO:0000256" key="6">
    <source>
        <dbReference type="RuleBase" id="RU003704"/>
    </source>
</evidence>
<reference evidence="8 9" key="1">
    <citation type="submission" date="2015-09" db="EMBL/GenBank/DDBJ databases">
        <authorList>
            <consortium name="Pathogen Informatics"/>
        </authorList>
    </citation>
    <scope>NUCLEOTIDE SEQUENCE [LARGE SCALE GENOMIC DNA]</scope>
    <source>
        <strain evidence="8 9">2789STDY5834876</strain>
    </source>
</reference>
<dbReference type="GO" id="GO:0006000">
    <property type="term" value="P:fructose metabolic process"/>
    <property type="evidence" value="ECO:0007669"/>
    <property type="project" value="UniProtKB-ARBA"/>
</dbReference>
<keyword evidence="5" id="KW-0067">ATP-binding</keyword>
<dbReference type="CDD" id="cd01167">
    <property type="entry name" value="bac_FRK"/>
    <property type="match status" value="1"/>
</dbReference>
<name>A0A174J071_9FIRM</name>
<dbReference type="Proteomes" id="UP000095544">
    <property type="component" value="Unassembled WGS sequence"/>
</dbReference>
<dbReference type="PRINTS" id="PR00990">
    <property type="entry name" value="RIBOKINASE"/>
</dbReference>
<dbReference type="EC" id="2.7.1.92" evidence="8"/>
<dbReference type="Gene3D" id="3.40.1190.20">
    <property type="match status" value="1"/>
</dbReference>
<sequence>MFDLCAIGDALIDFIPAPQYTSEAPVYQCEVGGTVANLLTAGSKLGLNTMFVGKIGEDCMGRLIREKMAGYGVSMDGCVMDPMHFTTQAFVTLDKDGERSFSFSRRFGADIWLREEELPIEKAVASSMAAFSGMCMTDEPVRSATWRFLRAVYDKKIPIVLDVNYRYNLWKSEEDMIRIMRETLPYVTLYKSSEEEACLLAGAESWDRAAEMLSGYGCRIVIITLGEKGAYYYMDGRSGLIESYPIEAVDTTGAGDCFFAGLLYQIKIKGGIDKIVPEDFPQILSFANAAGALAATKRGGTKGSPSLQEVTSFLAKQK</sequence>
<dbReference type="RefSeq" id="WP_055154611.1">
    <property type="nucleotide sequence ID" value="NZ_BAAACT010000069.1"/>
</dbReference>
<dbReference type="GO" id="GO:0047590">
    <property type="term" value="F:5-dehydro-2-deoxygluconokinase activity"/>
    <property type="evidence" value="ECO:0007669"/>
    <property type="project" value="UniProtKB-EC"/>
</dbReference>
<dbReference type="AlphaFoldDB" id="A0A174J071"/>
<dbReference type="InterPro" id="IPR050306">
    <property type="entry name" value="PfkB_Carbo_kinase"/>
</dbReference>
<dbReference type="EMBL" id="CYZU01000043">
    <property type="protein sequence ID" value="CUO91666.1"/>
    <property type="molecule type" value="Genomic_DNA"/>
</dbReference>
<proteinExistence type="inferred from homology"/>
<dbReference type="Pfam" id="PF00294">
    <property type="entry name" value="PfkB"/>
    <property type="match status" value="1"/>
</dbReference>
<dbReference type="InterPro" id="IPR029056">
    <property type="entry name" value="Ribokinase-like"/>
</dbReference>
<dbReference type="STRING" id="39482.ERS852491_03700"/>
<feature type="domain" description="Carbohydrate kinase PfkB" evidence="7">
    <location>
        <begin position="2"/>
        <end position="305"/>
    </location>
</feature>
<dbReference type="PANTHER" id="PTHR43085:SF1">
    <property type="entry name" value="PSEUDOURIDINE KINASE-RELATED"/>
    <property type="match status" value="1"/>
</dbReference>
<dbReference type="PANTHER" id="PTHR43085">
    <property type="entry name" value="HEXOKINASE FAMILY MEMBER"/>
    <property type="match status" value="1"/>
</dbReference>
<organism evidence="8 9">
    <name type="scientific">Faecalicatena contorta</name>
    <dbReference type="NCBI Taxonomy" id="39482"/>
    <lineage>
        <taxon>Bacteria</taxon>
        <taxon>Bacillati</taxon>
        <taxon>Bacillota</taxon>
        <taxon>Clostridia</taxon>
        <taxon>Lachnospirales</taxon>
        <taxon>Lachnospiraceae</taxon>
        <taxon>Faecalicatena</taxon>
    </lineage>
</organism>